<gene>
    <name evidence="4" type="ORF">D3Z33_15590</name>
</gene>
<sequence length="981" mass="106824">MAINAGSVYSELILDTKKYQAGLSKADKDMKGFTSRLGKAGKIAGNVGKQMTTKVTLPVLGLAAASLKVGADFESSMSEVQAISGATGSQLKQMSDKAREMGKTTKFSAKESAQAMKYMAMAGWDTTQIVGGLDGVMQLASASGEDLATVSDIVTDSMTAFGMQAEESARFADVLAAASSNSNTNVGIMGETFKYVAPLAGSMGYTVEDTALAIGLMANAGIKGSQSGTALRSMLTRLISPTDDSAAAMKRLGISITDSNGEIKPLNVLMEDMRKKFQNLTPEQKASAAAQIAGKEAMSGFLAIMNASNSDFAKLQTSINNSTGAAKEMSEVMEDNLKGRIKKLISQLQEIGIQLSQIFIPMAEKAVAKLSEWAEKFSNLDESTQENIVKLGLFAAAIGPVLMAGGRLVSIISGGAKVFGLLKGAMATSAVTAGTTTGAFGTLGLGVGALSAPVLAGAAAVAALGYAGYKTYKHFQEEAIPATDLYGDKVSEATQKAVQGYIDLNEKATTQLKDFTWKQNVMTQEMVDKQDEQYDNLEQIILEKMDKKHAAQLKKTEEYMFESKALSLQEEEEILRGMEESQQKEKEKLQNHKDRIMEIQRRASEEKRTLTTEELEVIDNLNNEMKKSAVKNLSETELESKVILEKMKNQSSNITARQAAEIVKNSKKQRDKAVENAEKQYDETVANIIKMRDETGIISEEQAKKLIDEAEFTKKRAVDEAEGMHKNVVKEAKAQAKEHVNEVDWTKGEVKSKWDVMVSNTKSKSKEMWRDTVADVKAIAKKFSDKGEEIKNRWKTVMENVKTNADTNIGKAKDFISSGIEKIKKLFDFDLKLPDIKVPKLPKLPKPSISGSFSLNPPRVPNIKWNAEGAIFTKPYIFGNQGVGEAGPEAVLPIEKLSNILADTLKVILPKQNIGNNTITIERNESIDYNKLSNVMLEAIETSTNNKPIIIKLISDGREIAEATSPHVSNNMVLETKRREW</sequence>
<dbReference type="PANTHER" id="PTHR37813">
    <property type="entry name" value="FELS-2 PROPHAGE PROTEIN"/>
    <property type="match status" value="1"/>
</dbReference>
<keyword evidence="1" id="KW-1188">Viral release from host cell</keyword>
<dbReference type="Proteomes" id="UP000467132">
    <property type="component" value="Unassembled WGS sequence"/>
</dbReference>
<evidence type="ECO:0000259" key="3">
    <source>
        <dbReference type="Pfam" id="PF10145"/>
    </source>
</evidence>
<feature type="coiled-coil region" evidence="2">
    <location>
        <begin position="527"/>
        <end position="609"/>
    </location>
</feature>
<accession>A0A845R723</accession>
<evidence type="ECO:0000256" key="2">
    <source>
        <dbReference type="SAM" id="Coils"/>
    </source>
</evidence>
<dbReference type="InterPro" id="IPR010090">
    <property type="entry name" value="Phage_tape_meas"/>
</dbReference>
<dbReference type="Pfam" id="PF10145">
    <property type="entry name" value="PhageMin_Tail"/>
    <property type="match status" value="1"/>
</dbReference>
<dbReference type="OrthoDB" id="9780715at2"/>
<reference evidence="4 5" key="1">
    <citation type="submission" date="2018-08" db="EMBL/GenBank/DDBJ databases">
        <title>Murine metabolic-syndrome-specific gut microbial biobank.</title>
        <authorList>
            <person name="Liu C."/>
        </authorList>
    </citation>
    <scope>NUCLEOTIDE SEQUENCE [LARGE SCALE GENOMIC DNA]</scope>
    <source>
        <strain evidence="4 5">583</strain>
    </source>
</reference>
<organism evidence="4 5">
    <name type="scientific">Senegalia massiliensis</name>
    <dbReference type="NCBI Taxonomy" id="1720316"/>
    <lineage>
        <taxon>Bacteria</taxon>
        <taxon>Bacillati</taxon>
        <taxon>Bacillota</taxon>
        <taxon>Clostridia</taxon>
        <taxon>Eubacteriales</taxon>
        <taxon>Clostridiaceae</taxon>
        <taxon>Senegalia</taxon>
    </lineage>
</organism>
<proteinExistence type="predicted"/>
<evidence type="ECO:0000313" key="5">
    <source>
        <dbReference type="Proteomes" id="UP000467132"/>
    </source>
</evidence>
<dbReference type="NCBIfam" id="TIGR01760">
    <property type="entry name" value="tape_meas_TP901"/>
    <property type="match status" value="1"/>
</dbReference>
<dbReference type="PANTHER" id="PTHR37813:SF1">
    <property type="entry name" value="FELS-2 PROPHAGE PROTEIN"/>
    <property type="match status" value="1"/>
</dbReference>
<feature type="domain" description="Phage tail tape measure protein" evidence="3">
    <location>
        <begin position="95"/>
        <end position="294"/>
    </location>
</feature>
<evidence type="ECO:0000313" key="4">
    <source>
        <dbReference type="EMBL" id="NBI08283.1"/>
    </source>
</evidence>
<name>A0A845R723_9CLOT</name>
<feature type="coiled-coil region" evidence="2">
    <location>
        <begin position="663"/>
        <end position="694"/>
    </location>
</feature>
<comment type="caution">
    <text evidence="4">The sequence shown here is derived from an EMBL/GenBank/DDBJ whole genome shotgun (WGS) entry which is preliminary data.</text>
</comment>
<evidence type="ECO:0000256" key="1">
    <source>
        <dbReference type="ARBA" id="ARBA00022612"/>
    </source>
</evidence>
<keyword evidence="5" id="KW-1185">Reference proteome</keyword>
<dbReference type="AlphaFoldDB" id="A0A845R723"/>
<protein>
    <submittedName>
        <fullName evidence="4">Phage tail tape measure protein</fullName>
    </submittedName>
</protein>
<keyword evidence="2" id="KW-0175">Coiled coil</keyword>
<dbReference type="RefSeq" id="WP_160198747.1">
    <property type="nucleotide sequence ID" value="NZ_QXXA01000026.1"/>
</dbReference>
<dbReference type="EMBL" id="QXXA01000026">
    <property type="protein sequence ID" value="NBI08283.1"/>
    <property type="molecule type" value="Genomic_DNA"/>
</dbReference>